<dbReference type="GO" id="GO:0016810">
    <property type="term" value="F:hydrolase activity, acting on carbon-nitrogen (but not peptide) bonds"/>
    <property type="evidence" value="ECO:0007669"/>
    <property type="project" value="InterPro"/>
</dbReference>
<dbReference type="InterPro" id="IPR002509">
    <property type="entry name" value="NODB_dom"/>
</dbReference>
<dbReference type="AlphaFoldDB" id="A0A367EBX1"/>
<organism evidence="2 3">
    <name type="scientific">Streptomyces diacarni</name>
    <dbReference type="NCBI Taxonomy" id="2800381"/>
    <lineage>
        <taxon>Bacteria</taxon>
        <taxon>Bacillati</taxon>
        <taxon>Actinomycetota</taxon>
        <taxon>Actinomycetes</taxon>
        <taxon>Kitasatosporales</taxon>
        <taxon>Streptomycetaceae</taxon>
        <taxon>Streptomyces</taxon>
    </lineage>
</organism>
<dbReference type="Gene3D" id="3.20.20.370">
    <property type="entry name" value="Glycoside hydrolase/deacetylase"/>
    <property type="match status" value="1"/>
</dbReference>
<evidence type="ECO:0000313" key="3">
    <source>
        <dbReference type="Proteomes" id="UP000252914"/>
    </source>
</evidence>
<dbReference type="RefSeq" id="WP_114025117.1">
    <property type="nucleotide sequence ID" value="NZ_QOIN01000066.1"/>
</dbReference>
<dbReference type="Proteomes" id="UP000252914">
    <property type="component" value="Unassembled WGS sequence"/>
</dbReference>
<dbReference type="InterPro" id="IPR011330">
    <property type="entry name" value="Glyco_hydro/deAcase_b/a-brl"/>
</dbReference>
<feature type="domain" description="NodB homology" evidence="1">
    <location>
        <begin position="64"/>
        <end position="288"/>
    </location>
</feature>
<dbReference type="InterPro" id="IPR037950">
    <property type="entry name" value="PgdA-like"/>
</dbReference>
<evidence type="ECO:0000313" key="2">
    <source>
        <dbReference type="EMBL" id="RCG15558.1"/>
    </source>
</evidence>
<dbReference type="PANTHER" id="PTHR47561:SF1">
    <property type="entry name" value="POLYSACCHARIDE DEACETYLASE FAMILY PROTEIN (AFU_ORTHOLOGUE AFUA_6G05030)"/>
    <property type="match status" value="1"/>
</dbReference>
<dbReference type="SUPFAM" id="SSF88713">
    <property type="entry name" value="Glycoside hydrolase/deacetylase"/>
    <property type="match status" value="1"/>
</dbReference>
<name>A0A367EBX1_9ACTN</name>
<proteinExistence type="predicted"/>
<dbReference type="PROSITE" id="PS51677">
    <property type="entry name" value="NODB"/>
    <property type="match status" value="1"/>
</dbReference>
<sequence length="322" mass="35998">MPTSDTGEPTPSWRWPEETWRGHVEAVRAGRRLVPARWPGGARVAVALSFDSDHETIPLRDGETSPGRLAQGEYGARAGAPRILELLARHQVPATFFMPAVSAHLHPDEARAYTRGGHELAVHGWIHERNTLLGRDDERDLTARALETLTQLTGQRPTGIRTPSWDFSESTLEIMLELGFSYDSSLMADDEPYEVLAHGRPTGLVEIPVDWIRDDAPYFTMDRYGSVRPHSRPRDVREIWVDEFDAAYRAGGVFQLTLHPHVIGHRSRLVALRELLDHIAAHTGVWYATHAQVAEASRAVLRTPPDSADAHDTRPDHPEATP</sequence>
<dbReference type="EMBL" id="QOIN01000066">
    <property type="protein sequence ID" value="RCG15558.1"/>
    <property type="molecule type" value="Genomic_DNA"/>
</dbReference>
<accession>A0A367EBX1</accession>
<dbReference type="PANTHER" id="PTHR47561">
    <property type="entry name" value="POLYSACCHARIDE DEACETYLASE FAMILY PROTEIN (AFU_ORTHOLOGUE AFUA_6G05030)"/>
    <property type="match status" value="1"/>
</dbReference>
<dbReference type="GO" id="GO:0005975">
    <property type="term" value="P:carbohydrate metabolic process"/>
    <property type="evidence" value="ECO:0007669"/>
    <property type="project" value="InterPro"/>
</dbReference>
<comment type="caution">
    <text evidence="2">The sequence shown here is derived from an EMBL/GenBank/DDBJ whole genome shotgun (WGS) entry which is preliminary data.</text>
</comment>
<protein>
    <submittedName>
        <fullName evidence="2">Polysaccharide deacetylase</fullName>
    </submittedName>
</protein>
<reference evidence="2 3" key="1">
    <citation type="submission" date="2018-06" db="EMBL/GenBank/DDBJ databases">
        <title>Streptomyces reniochalinae sp. nov. and Streptomyces diacarnus sp. nov. from marine sponges.</title>
        <authorList>
            <person name="Li L."/>
        </authorList>
    </citation>
    <scope>NUCLEOTIDE SEQUENCE [LARGE SCALE GENOMIC DNA]</scope>
    <source>
        <strain evidence="2 3">LHW51701</strain>
    </source>
</reference>
<gene>
    <name evidence="2" type="ORF">DTL70_29815</name>
</gene>
<evidence type="ECO:0000259" key="1">
    <source>
        <dbReference type="PROSITE" id="PS51677"/>
    </source>
</evidence>
<keyword evidence="3" id="KW-1185">Reference proteome</keyword>
<dbReference type="Pfam" id="PF01522">
    <property type="entry name" value="Polysacc_deac_1"/>
    <property type="match status" value="1"/>
</dbReference>
<dbReference type="CDD" id="cd10938">
    <property type="entry name" value="CE4_HpPgdA_like"/>
    <property type="match status" value="1"/>
</dbReference>